<proteinExistence type="predicted"/>
<dbReference type="InterPro" id="IPR050218">
    <property type="entry name" value="LptD"/>
</dbReference>
<dbReference type="GO" id="GO:0061024">
    <property type="term" value="P:membrane organization"/>
    <property type="evidence" value="ECO:0007669"/>
    <property type="project" value="InterPro"/>
</dbReference>
<organism evidence="3 4">
    <name type="scientific">Devosia nanyangense</name>
    <dbReference type="NCBI Taxonomy" id="1228055"/>
    <lineage>
        <taxon>Bacteria</taxon>
        <taxon>Pseudomonadati</taxon>
        <taxon>Pseudomonadota</taxon>
        <taxon>Alphaproteobacteria</taxon>
        <taxon>Hyphomicrobiales</taxon>
        <taxon>Devosiaceae</taxon>
        <taxon>Devosia</taxon>
    </lineage>
</organism>
<accession>A0A933NXT8</accession>
<feature type="domain" description="LptD C-terminal" evidence="2">
    <location>
        <begin position="313"/>
        <end position="638"/>
    </location>
</feature>
<sequence>MVLRRGNNNRFPPRAVLACVLAGFLLLSAAVLPAEAALLPAGFFDMVVTPGQGAAAVEADRLSYDGQHDVISAEGGVILSYQGFVIRADRLDFNQQTGALHATGNVSIQDPQGDVFQMDSVEVTGGMKEAFINSLTLTTAKGAVITARDVHFTDALQTMLTDAAYSPCGLCIDSKGQKIGWKVKAARIIYDRESASVTLEQPSLELLGVPVAWLPWFWIPDPTQPRASGLRMPSVDYDEKRGGILTVPYFVPVGEDVDLILSPTLMSRQGFLMRGDLNWRFPGLGEIDIRASGLYQLDPAAFATANVPAATWRGAIQTAGRFTPIEDWTAGWSYSVFSDNAYLKDYELTDSDSSINQVYATYLNGPTWLDARVQRFNRLGNYSAADDAKQAMAAPKVTFDHVQDLAPGWGRLHLSGEALGIHREADQSITYNGVPYDFGYEGNKAHLMLEGAWENQWIVPGGLVATPYLGARLDGAWYDGASSDVDSPPASMLLSATPIAAIDVRWPLFARNGGDTHLLEPIAQLVYRGSSATEVGITNDDAQSFVFDTSNLFSYNHFSGIDRQETGLRANIGGHYLGSFADGSWLDLVAGESFHLLGTNAFGVSDQVLAGIDSGLGGTASYIVASARGGFANGLSAGGQNPGRPGHAARHPRGCRRRLCQC</sequence>
<feature type="signal peptide" evidence="1">
    <location>
        <begin position="1"/>
        <end position="36"/>
    </location>
</feature>
<comment type="caution">
    <text evidence="3">The sequence shown here is derived from an EMBL/GenBank/DDBJ whole genome shotgun (WGS) entry which is preliminary data.</text>
</comment>
<dbReference type="GO" id="GO:0009279">
    <property type="term" value="C:cell outer membrane"/>
    <property type="evidence" value="ECO:0007669"/>
    <property type="project" value="TreeGrafter"/>
</dbReference>
<dbReference type="PANTHER" id="PTHR30189:SF1">
    <property type="entry name" value="LPS-ASSEMBLY PROTEIN LPTD"/>
    <property type="match status" value="1"/>
</dbReference>
<gene>
    <name evidence="3" type="ORF">HY834_06415</name>
</gene>
<reference evidence="3" key="1">
    <citation type="submission" date="2020-07" db="EMBL/GenBank/DDBJ databases">
        <title>Huge and variable diversity of episymbiotic CPR bacteria and DPANN archaea in groundwater ecosystems.</title>
        <authorList>
            <person name="He C.Y."/>
            <person name="Keren R."/>
            <person name="Whittaker M."/>
            <person name="Farag I.F."/>
            <person name="Doudna J."/>
            <person name="Cate J.H.D."/>
            <person name="Banfield J.F."/>
        </authorList>
    </citation>
    <scope>NUCLEOTIDE SEQUENCE</scope>
    <source>
        <strain evidence="3">NC_groundwater_1586_Pr3_B-0.1um_66_15</strain>
    </source>
</reference>
<dbReference type="Gene3D" id="2.60.450.10">
    <property type="entry name" value="Lipopolysaccharide (LPS) transport protein A like domain"/>
    <property type="match status" value="1"/>
</dbReference>
<dbReference type="EMBL" id="JACRAF010000019">
    <property type="protein sequence ID" value="MBI4921366.1"/>
    <property type="molecule type" value="Genomic_DNA"/>
</dbReference>
<feature type="chain" id="PRO_5037220233" evidence="1">
    <location>
        <begin position="37"/>
        <end position="662"/>
    </location>
</feature>
<dbReference type="Pfam" id="PF04453">
    <property type="entry name" value="LptD"/>
    <property type="match status" value="1"/>
</dbReference>
<dbReference type="PANTHER" id="PTHR30189">
    <property type="entry name" value="LPS-ASSEMBLY PROTEIN"/>
    <property type="match status" value="1"/>
</dbReference>
<keyword evidence="1" id="KW-0732">Signal</keyword>
<dbReference type="AlphaFoldDB" id="A0A933NXT8"/>
<dbReference type="Proteomes" id="UP000782610">
    <property type="component" value="Unassembled WGS sequence"/>
</dbReference>
<dbReference type="GO" id="GO:1990351">
    <property type="term" value="C:transporter complex"/>
    <property type="evidence" value="ECO:0007669"/>
    <property type="project" value="TreeGrafter"/>
</dbReference>
<evidence type="ECO:0000313" key="3">
    <source>
        <dbReference type="EMBL" id="MBI4921366.1"/>
    </source>
</evidence>
<dbReference type="InterPro" id="IPR007543">
    <property type="entry name" value="LptD_C"/>
</dbReference>
<name>A0A933NXT8_9HYPH</name>
<evidence type="ECO:0000256" key="1">
    <source>
        <dbReference type="SAM" id="SignalP"/>
    </source>
</evidence>
<evidence type="ECO:0000259" key="2">
    <source>
        <dbReference type="Pfam" id="PF04453"/>
    </source>
</evidence>
<protein>
    <submittedName>
        <fullName evidence="3">LPS-assembly protein LptD</fullName>
    </submittedName>
</protein>
<evidence type="ECO:0000313" key="4">
    <source>
        <dbReference type="Proteomes" id="UP000782610"/>
    </source>
</evidence>